<protein>
    <submittedName>
        <fullName evidence="1">Metal/formaldehyde-sensitive transcriptional repressor</fullName>
    </submittedName>
</protein>
<evidence type="ECO:0000313" key="1">
    <source>
        <dbReference type="EMBL" id="EBY1555949.1"/>
    </source>
</evidence>
<gene>
    <name evidence="1" type="ORF">DU055_24155</name>
</gene>
<proteinExistence type="predicted"/>
<dbReference type="EMBL" id="AAHNFW010000172">
    <property type="protein sequence ID" value="EBY1555949.1"/>
    <property type="molecule type" value="Genomic_DNA"/>
</dbReference>
<dbReference type="AlphaFoldDB" id="A0A5W8MME9"/>
<reference evidence="1" key="1">
    <citation type="submission" date="2018-07" db="EMBL/GenBank/DDBJ databases">
        <authorList>
            <person name="Ashton P.M."/>
            <person name="Dallman T."/>
            <person name="Nair S."/>
            <person name="De Pinna E."/>
            <person name="Peters T."/>
            <person name="Grant K."/>
        </authorList>
    </citation>
    <scope>NUCLEOTIDE SEQUENCE</scope>
    <source>
        <strain evidence="1">357772</strain>
    </source>
</reference>
<feature type="non-terminal residue" evidence="1">
    <location>
        <position position="21"/>
    </location>
</feature>
<comment type="caution">
    <text evidence="1">The sequence shown here is derived from an EMBL/GenBank/DDBJ whole genome shotgun (WGS) entry which is preliminary data.</text>
</comment>
<sequence length="21" mass="2565">MPEIYKLLIFILCVILQLHKH</sequence>
<accession>A0A5W8MME9</accession>
<organism evidence="1">
    <name type="scientific">Salmonella enterica subsp. enterica serovar Hofit</name>
    <dbReference type="NCBI Taxonomy" id="2564537"/>
    <lineage>
        <taxon>Bacteria</taxon>
        <taxon>Pseudomonadati</taxon>
        <taxon>Pseudomonadota</taxon>
        <taxon>Gammaproteobacteria</taxon>
        <taxon>Enterobacterales</taxon>
        <taxon>Enterobacteriaceae</taxon>
        <taxon>Salmonella</taxon>
    </lineage>
</organism>
<name>A0A5W8MME9_SALET</name>